<evidence type="ECO:0000313" key="2">
    <source>
        <dbReference type="EMBL" id="AGH47007.1"/>
    </source>
</evidence>
<dbReference type="EMBL" id="CP003837">
    <property type="protein sequence ID" value="AGH47007.1"/>
    <property type="molecule type" value="Genomic_DNA"/>
</dbReference>
<sequence>MKTIIFTLVVVLLSAIFAPYSNASEKSLNAPLSDLKNYHVDTPNMVSSGMPNQGHFETLKAMGVNKVIDLIPGDRKEESSLMKELNLTYYNIQVEWENPTLKNFHEYILTMKQFNKSEGITLTHCRLNWRGAVFTYLYRVTQLKESEESAKQDMLAIWVPNEIWQGFIDKVISKY</sequence>
<dbReference type="PATRIC" id="fig|1129794.4.peg.4892"/>
<evidence type="ECO:0000313" key="3">
    <source>
        <dbReference type="Proteomes" id="UP000011864"/>
    </source>
</evidence>
<protein>
    <recommendedName>
        <fullName evidence="4">Phosphatase</fullName>
    </recommendedName>
</protein>
<dbReference type="SUPFAM" id="SSF52799">
    <property type="entry name" value="(Phosphotyrosine protein) phosphatases II"/>
    <property type="match status" value="1"/>
</dbReference>
<name>K6ZWH3_9ALTE</name>
<dbReference type="OrthoDB" id="7391097at2"/>
<keyword evidence="3" id="KW-1185">Reference proteome</keyword>
<keyword evidence="1" id="KW-0732">Signal</keyword>
<proteinExistence type="predicted"/>
<feature type="signal peptide" evidence="1">
    <location>
        <begin position="1"/>
        <end position="23"/>
    </location>
</feature>
<accession>K6ZWH3</accession>
<dbReference type="KEGG" id="gps:C427_4908"/>
<gene>
    <name evidence="2" type="ORF">C427_4908</name>
</gene>
<evidence type="ECO:0000256" key="1">
    <source>
        <dbReference type="SAM" id="SignalP"/>
    </source>
</evidence>
<feature type="chain" id="PRO_5003898669" description="Phosphatase" evidence="1">
    <location>
        <begin position="24"/>
        <end position="175"/>
    </location>
</feature>
<dbReference type="HOGENOM" id="CLU_105726_0_0_6"/>
<organism evidence="2 3">
    <name type="scientific">Paraglaciecola psychrophila 170</name>
    <dbReference type="NCBI Taxonomy" id="1129794"/>
    <lineage>
        <taxon>Bacteria</taxon>
        <taxon>Pseudomonadati</taxon>
        <taxon>Pseudomonadota</taxon>
        <taxon>Gammaproteobacteria</taxon>
        <taxon>Alteromonadales</taxon>
        <taxon>Alteromonadaceae</taxon>
        <taxon>Paraglaciecola</taxon>
    </lineage>
</organism>
<dbReference type="eggNOG" id="COG3453">
    <property type="taxonomic scope" value="Bacteria"/>
</dbReference>
<reference evidence="2 3" key="1">
    <citation type="journal article" date="2013" name="Genome Announc.">
        <title>Complete Genome Sequence of Glaciecola psychrophila Strain 170T.</title>
        <authorList>
            <person name="Yin J."/>
            <person name="Chen J."/>
            <person name="Liu G."/>
            <person name="Yu Y."/>
            <person name="Song L."/>
            <person name="Wang X."/>
            <person name="Qu X."/>
        </authorList>
    </citation>
    <scope>NUCLEOTIDE SEQUENCE [LARGE SCALE GENOMIC DNA]</scope>
    <source>
        <strain evidence="2 3">170</strain>
    </source>
</reference>
<dbReference type="Gene3D" id="3.90.190.10">
    <property type="entry name" value="Protein tyrosine phosphatase superfamily"/>
    <property type="match status" value="1"/>
</dbReference>
<evidence type="ECO:0008006" key="4">
    <source>
        <dbReference type="Google" id="ProtNLM"/>
    </source>
</evidence>
<dbReference type="Proteomes" id="UP000011864">
    <property type="component" value="Chromosome"/>
</dbReference>
<dbReference type="RefSeq" id="WP_007643105.1">
    <property type="nucleotide sequence ID" value="NC_020514.1"/>
</dbReference>
<dbReference type="AlphaFoldDB" id="K6ZWH3"/>
<dbReference type="STRING" id="1129794.C427_4908"/>
<dbReference type="InterPro" id="IPR029021">
    <property type="entry name" value="Prot-tyrosine_phosphatase-like"/>
</dbReference>